<feature type="compositionally biased region" description="Low complexity" evidence="1">
    <location>
        <begin position="453"/>
        <end position="475"/>
    </location>
</feature>
<dbReference type="AlphaFoldDB" id="A0A0J9UG57"/>
<reference evidence="2" key="2">
    <citation type="journal article" date="2010" name="Nature">
        <title>Comparative genomics reveals mobile pathogenicity chromosomes in Fusarium.</title>
        <authorList>
            <person name="Ma L.J."/>
            <person name="van der Does H.C."/>
            <person name="Borkovich K.A."/>
            <person name="Coleman J.J."/>
            <person name="Daboussi M.J."/>
            <person name="Di Pietro A."/>
            <person name="Dufresne M."/>
            <person name="Freitag M."/>
            <person name="Grabherr M."/>
            <person name="Henrissat B."/>
            <person name="Houterman P.M."/>
            <person name="Kang S."/>
            <person name="Shim W.B."/>
            <person name="Woloshuk C."/>
            <person name="Xie X."/>
            <person name="Xu J.R."/>
            <person name="Antoniw J."/>
            <person name="Baker S.E."/>
            <person name="Bluhm B.H."/>
            <person name="Breakspear A."/>
            <person name="Brown D.W."/>
            <person name="Butchko R.A."/>
            <person name="Chapman S."/>
            <person name="Coulson R."/>
            <person name="Coutinho P.M."/>
            <person name="Danchin E.G."/>
            <person name="Diener A."/>
            <person name="Gale L.R."/>
            <person name="Gardiner D.M."/>
            <person name="Goff S."/>
            <person name="Hammond-Kosack K.E."/>
            <person name="Hilburn K."/>
            <person name="Hua-Van A."/>
            <person name="Jonkers W."/>
            <person name="Kazan K."/>
            <person name="Kodira C.D."/>
            <person name="Koehrsen M."/>
            <person name="Kumar L."/>
            <person name="Lee Y.H."/>
            <person name="Li L."/>
            <person name="Manners J.M."/>
            <person name="Miranda-Saavedra D."/>
            <person name="Mukherjee M."/>
            <person name="Park G."/>
            <person name="Park J."/>
            <person name="Park S.Y."/>
            <person name="Proctor R.H."/>
            <person name="Regev A."/>
            <person name="Ruiz-Roldan M.C."/>
            <person name="Sain D."/>
            <person name="Sakthikumar S."/>
            <person name="Sykes S."/>
            <person name="Schwartz D.C."/>
            <person name="Turgeon B.G."/>
            <person name="Wapinski I."/>
            <person name="Yoder O."/>
            <person name="Young S."/>
            <person name="Zeng Q."/>
            <person name="Zhou S."/>
            <person name="Galagan J."/>
            <person name="Cuomo C.A."/>
            <person name="Kistler H.C."/>
            <person name="Rep M."/>
        </authorList>
    </citation>
    <scope>NUCLEOTIDE SEQUENCE [LARGE SCALE GENOMIC DNA]</scope>
    <source>
        <strain evidence="2">4287</strain>
    </source>
</reference>
<evidence type="ECO:0000313" key="2">
    <source>
        <dbReference type="EMBL" id="KNA98393.1"/>
    </source>
</evidence>
<protein>
    <submittedName>
        <fullName evidence="2">Uncharacterized protein</fullName>
    </submittedName>
</protein>
<gene>
    <name evidence="2" type="ORF">FOXG_02755</name>
</gene>
<evidence type="ECO:0000256" key="1">
    <source>
        <dbReference type="SAM" id="MobiDB-lite"/>
    </source>
</evidence>
<proteinExistence type="predicted"/>
<dbReference type="Proteomes" id="UP000009097">
    <property type="component" value="Unassembled WGS sequence"/>
</dbReference>
<sequence length="500" mass="52050">MRFYQIASLGLWVGKGAASGSQLFHDTFQLNKLPDMVSLADAKLKDIVLPDSISEFTEWIGGIPEPQAFGLQPRQRQCVDAGYYPCSSGLGCCPEGSTCVSSGCCRGNAKQCGAGRCYDPSSQICCSSGTACLKGQTCVSGGCCSSGETKCGSSGCYNPNTSVCCGGIGRNCPKGYDCMPGGGCCPSGQKRCGNSKCYNPRTTTCCTGPGTVWACPKSSECCSTGSCANPSTQKCCENGSCLKGTTCCDKECCRSNGYCASDGYCKLCPAATKTIKSTDTVTTTKMKTVRVTTDIEPDTGNAPEFTCVPMTATNDEGATLELDEGCTLHYEPPEATTTDNAAARLRRDAATAPAHVNRGHGLMARQASCTPYTTVTRTEWETETETETGTKTITVQGEDATFSCPEMEVTNDVGDTLALDAECVLSFTPAETTSSEEGASAQDRPTDELQVPAGTGEESTTTVTATAGSGGSNDNSGAIERASLSLMLSFAGVAMFMLCN</sequence>
<dbReference type="GeneID" id="28944928"/>
<organism evidence="2 3">
    <name type="scientific">Fusarium oxysporum f. sp. lycopersici (strain 4287 / CBS 123668 / FGSC 9935 / NRRL 34936)</name>
    <name type="common">Fusarium vascular wilt of tomato</name>
    <dbReference type="NCBI Taxonomy" id="426428"/>
    <lineage>
        <taxon>Eukaryota</taxon>
        <taxon>Fungi</taxon>
        <taxon>Dikarya</taxon>
        <taxon>Ascomycota</taxon>
        <taxon>Pezizomycotina</taxon>
        <taxon>Sordariomycetes</taxon>
        <taxon>Hypocreomycetidae</taxon>
        <taxon>Hypocreales</taxon>
        <taxon>Nectriaceae</taxon>
        <taxon>Fusarium</taxon>
        <taxon>Fusarium oxysporum species complex</taxon>
    </lineage>
</organism>
<dbReference type="EMBL" id="DS231698">
    <property type="protein sequence ID" value="KNA98393.1"/>
    <property type="molecule type" value="Genomic_DNA"/>
</dbReference>
<dbReference type="OrthoDB" id="2748312at2759"/>
<dbReference type="VEuPathDB" id="FungiDB:FOXG_02755"/>
<name>A0A0J9UG57_FUSO4</name>
<accession>A0A0J9UG57</accession>
<dbReference type="RefSeq" id="XP_018236439.1">
    <property type="nucleotide sequence ID" value="XM_018380218.1"/>
</dbReference>
<evidence type="ECO:0000313" key="3">
    <source>
        <dbReference type="Proteomes" id="UP000009097"/>
    </source>
</evidence>
<feature type="region of interest" description="Disordered" evidence="1">
    <location>
        <begin position="429"/>
        <end position="475"/>
    </location>
</feature>
<dbReference type="KEGG" id="fox:FOXG_02755"/>
<reference evidence="2" key="1">
    <citation type="submission" date="2007-04" db="EMBL/GenBank/DDBJ databases">
        <authorList>
            <consortium name="The Broad Institute Genome Sequencing Platform"/>
            <person name="Birren B."/>
            <person name="Lander E."/>
            <person name="Galagan J."/>
            <person name="Nusbaum C."/>
            <person name="Devon K."/>
            <person name="Ma L.-J."/>
            <person name="Jaffe D."/>
            <person name="Butler J."/>
            <person name="Alvarez P."/>
            <person name="Gnerre S."/>
            <person name="Grabherr M."/>
            <person name="Kleber M."/>
            <person name="Mauceli E."/>
            <person name="Brockman W."/>
            <person name="MacCallum I.A."/>
            <person name="Young S."/>
            <person name="LaButti K."/>
            <person name="DeCaprio D."/>
            <person name="Crawford M."/>
            <person name="Koehrsen M."/>
            <person name="Engels R."/>
            <person name="Montgomery P."/>
            <person name="Pearson M."/>
            <person name="Howarth C."/>
            <person name="Larson L."/>
            <person name="White J."/>
            <person name="O'Leary S."/>
            <person name="Kodira C."/>
            <person name="Zeng Q."/>
            <person name="Yandava C."/>
            <person name="Alvarado L."/>
            <person name="Kistler C."/>
            <person name="Shim W.-B."/>
            <person name="Kang S."/>
            <person name="Woloshuk C."/>
        </authorList>
    </citation>
    <scope>NUCLEOTIDE SEQUENCE</scope>
    <source>
        <strain evidence="2">4287</strain>
    </source>
</reference>